<protein>
    <recommendedName>
        <fullName evidence="3">NHL repeat-containing protein 2</fullName>
    </recommendedName>
</protein>
<gene>
    <name evidence="1" type="ORF">VNO77_08599</name>
</gene>
<keyword evidence="2" id="KW-1185">Reference proteome</keyword>
<sequence>MALSYRRMKELSKFLSPIIHASDYYQRYGEALNLVALSAMRVPSAHKSIANWTQVRRFCQYRISTTNAVSHEPVSEIDLLSFIKASLDEFEGTHHCWLNRSDKNDQLFGADGIFLVLAAKNFDCGIVFEKLKTIQKRFPHIIIMGLKATDSSADQMHLIQSLMTENIMFPILLSQQTFPQIEKGACCYILFKNFRSPVIYHEKDASLEILCQAVQELQLQPSSDSKSLNLLRCVSWKQDGINKDQYIFSPIQNSLLYYPGCASADESASRLFFSDCNHHRIIVSDGDGGILDCIGSSPGFEDGDFESAKLRRPAGSYYHASEDCLYFVDSENHAIRKANMGARTVETLYPASASNKGISRIWNLIMSKLGLESSGKTNVEERSEVFDTKSLYFPWHLLKSVDDTFYIIDRRFQTLWTLYFSSGKIGKVFEGLPRILEICGQPIMKNLSTLDQIPCDWFQQQSNNGFLVEGLPRSDLLSSLATLHDDIFICDPVGQRILKVNRVSGIRSDFQLSNLRILGLPYWFNFPLETFYAVGNGLSSTPIDHLQHFDLLPGRIDIHLSVDVPMDIQLVEPLQESCIWCQARGAATEISGTDDAPGLLDKVGVAQQWYDELDYLAAPKPESEINAEDYTQDKNSVGEDEKVRISCSVCTSPGTSEVIIYAVLYCKLRRAPNSNEGNQEEHAARILDIFSSKRSGKLERDLWNAFLLQSKGDLRDLIFMKPLHIRIRLNCLDHPKADNGRDIILTDSSIKVDVSLDRQ</sequence>
<dbReference type="InterPro" id="IPR011042">
    <property type="entry name" value="6-blade_b-propeller_TolB-like"/>
</dbReference>
<dbReference type="PANTHER" id="PTHR46388:SF3">
    <property type="entry name" value="DUF1618 DOMAIN-CONTAINING PROTEIN"/>
    <property type="match status" value="1"/>
</dbReference>
<dbReference type="AlphaFoldDB" id="A0AAN9M9B9"/>
<dbReference type="SUPFAM" id="SSF63825">
    <property type="entry name" value="YWTD domain"/>
    <property type="match status" value="1"/>
</dbReference>
<dbReference type="FunFam" id="2.120.10.30:FF:000108">
    <property type="entry name" value="NHL domain-containing protein"/>
    <property type="match status" value="1"/>
</dbReference>
<dbReference type="EMBL" id="JAYMYQ010000002">
    <property type="protein sequence ID" value="KAK7350247.1"/>
    <property type="molecule type" value="Genomic_DNA"/>
</dbReference>
<evidence type="ECO:0000313" key="1">
    <source>
        <dbReference type="EMBL" id="KAK7350247.1"/>
    </source>
</evidence>
<dbReference type="Gene3D" id="2.120.10.30">
    <property type="entry name" value="TolB, C-terminal domain"/>
    <property type="match status" value="1"/>
</dbReference>
<accession>A0AAN9M9B9</accession>
<comment type="caution">
    <text evidence="1">The sequence shown here is derived from an EMBL/GenBank/DDBJ whole genome shotgun (WGS) entry which is preliminary data.</text>
</comment>
<evidence type="ECO:0008006" key="3">
    <source>
        <dbReference type="Google" id="ProtNLM"/>
    </source>
</evidence>
<evidence type="ECO:0000313" key="2">
    <source>
        <dbReference type="Proteomes" id="UP001367508"/>
    </source>
</evidence>
<proteinExistence type="predicted"/>
<name>A0AAN9M9B9_CANGL</name>
<organism evidence="1 2">
    <name type="scientific">Canavalia gladiata</name>
    <name type="common">Sword bean</name>
    <name type="synonym">Dolichos gladiatus</name>
    <dbReference type="NCBI Taxonomy" id="3824"/>
    <lineage>
        <taxon>Eukaryota</taxon>
        <taxon>Viridiplantae</taxon>
        <taxon>Streptophyta</taxon>
        <taxon>Embryophyta</taxon>
        <taxon>Tracheophyta</taxon>
        <taxon>Spermatophyta</taxon>
        <taxon>Magnoliopsida</taxon>
        <taxon>eudicotyledons</taxon>
        <taxon>Gunneridae</taxon>
        <taxon>Pentapetalae</taxon>
        <taxon>rosids</taxon>
        <taxon>fabids</taxon>
        <taxon>Fabales</taxon>
        <taxon>Fabaceae</taxon>
        <taxon>Papilionoideae</taxon>
        <taxon>50 kb inversion clade</taxon>
        <taxon>NPAAA clade</taxon>
        <taxon>indigoferoid/millettioid clade</taxon>
        <taxon>Phaseoleae</taxon>
        <taxon>Canavalia</taxon>
    </lineage>
</organism>
<dbReference type="Proteomes" id="UP001367508">
    <property type="component" value="Unassembled WGS sequence"/>
</dbReference>
<reference evidence="1 2" key="1">
    <citation type="submission" date="2024-01" db="EMBL/GenBank/DDBJ databases">
        <title>The genomes of 5 underutilized Papilionoideae crops provide insights into root nodulation and disease resistanc.</title>
        <authorList>
            <person name="Jiang F."/>
        </authorList>
    </citation>
    <scope>NUCLEOTIDE SEQUENCE [LARGE SCALE GENOMIC DNA]</scope>
    <source>
        <strain evidence="1">LVBAO_FW01</strain>
        <tissue evidence="1">Leaves</tissue>
    </source>
</reference>
<dbReference type="PANTHER" id="PTHR46388">
    <property type="entry name" value="NHL REPEAT-CONTAINING PROTEIN 2"/>
    <property type="match status" value="1"/>
</dbReference>